<protein>
    <submittedName>
        <fullName evidence="2">Uncharacterized protein</fullName>
    </submittedName>
</protein>
<dbReference type="KEGG" id="pbl:PAAG_11069"/>
<feature type="region of interest" description="Disordered" evidence="1">
    <location>
        <begin position="58"/>
        <end position="109"/>
    </location>
</feature>
<evidence type="ECO:0000313" key="3">
    <source>
        <dbReference type="Proteomes" id="UP000002059"/>
    </source>
</evidence>
<proteinExistence type="predicted"/>
<dbReference type="VEuPathDB" id="FungiDB:PAAG_11069"/>
<dbReference type="GeneID" id="26970202"/>
<dbReference type="AlphaFoldDB" id="A0A0A2V3R4"/>
<dbReference type="Proteomes" id="UP000002059">
    <property type="component" value="Partially assembled WGS sequence"/>
</dbReference>
<organism evidence="2 3">
    <name type="scientific">Paracoccidioides lutzii (strain ATCC MYA-826 / Pb01)</name>
    <name type="common">Paracoccidioides brasiliensis</name>
    <dbReference type="NCBI Taxonomy" id="502779"/>
    <lineage>
        <taxon>Eukaryota</taxon>
        <taxon>Fungi</taxon>
        <taxon>Dikarya</taxon>
        <taxon>Ascomycota</taxon>
        <taxon>Pezizomycotina</taxon>
        <taxon>Eurotiomycetes</taxon>
        <taxon>Eurotiomycetidae</taxon>
        <taxon>Onygenales</taxon>
        <taxon>Ajellomycetaceae</taxon>
        <taxon>Paracoccidioides</taxon>
    </lineage>
</organism>
<accession>A0A0A2V3R4</accession>
<dbReference type="EMBL" id="KN293992">
    <property type="protein sequence ID" value="KGQ02118.1"/>
    <property type="molecule type" value="Genomic_DNA"/>
</dbReference>
<keyword evidence="3" id="KW-1185">Reference proteome</keyword>
<feature type="compositionally biased region" description="Basic and acidic residues" evidence="1">
    <location>
        <begin position="95"/>
        <end position="109"/>
    </location>
</feature>
<dbReference type="HOGENOM" id="CLU_2184742_0_0_1"/>
<dbReference type="RefSeq" id="XP_015703581.1">
    <property type="nucleotide sequence ID" value="XM_015846777.1"/>
</dbReference>
<evidence type="ECO:0000256" key="1">
    <source>
        <dbReference type="SAM" id="MobiDB-lite"/>
    </source>
</evidence>
<evidence type="ECO:0000313" key="2">
    <source>
        <dbReference type="EMBL" id="KGQ02118.1"/>
    </source>
</evidence>
<reference evidence="2 3" key="1">
    <citation type="journal article" date="2011" name="PLoS Genet.">
        <title>Comparative genomic analysis of human fungal pathogens causing paracoccidioidomycosis.</title>
        <authorList>
            <person name="Desjardins C.A."/>
            <person name="Champion M.D."/>
            <person name="Holder J.W."/>
            <person name="Muszewska A."/>
            <person name="Goldberg J."/>
            <person name="Bailao A.M."/>
            <person name="Brigido M.M."/>
            <person name="Ferreira M.E."/>
            <person name="Garcia A.M."/>
            <person name="Grynberg M."/>
            <person name="Gujja S."/>
            <person name="Heiman D.I."/>
            <person name="Henn M.R."/>
            <person name="Kodira C.D."/>
            <person name="Leon-Narvaez H."/>
            <person name="Longo L.V."/>
            <person name="Ma L.J."/>
            <person name="Malavazi I."/>
            <person name="Matsuo A.L."/>
            <person name="Morais F.V."/>
            <person name="Pereira M."/>
            <person name="Rodriguez-Brito S."/>
            <person name="Sakthikumar S."/>
            <person name="Salem-Izacc S.M."/>
            <person name="Sykes S.M."/>
            <person name="Teixeira M.M."/>
            <person name="Vallejo M.C."/>
            <person name="Walter M.E."/>
            <person name="Yandava C."/>
            <person name="Young S."/>
            <person name="Zeng Q."/>
            <person name="Zucker J."/>
            <person name="Felipe M.S."/>
            <person name="Goldman G.H."/>
            <person name="Haas B.J."/>
            <person name="McEwen J.G."/>
            <person name="Nino-Vega G."/>
            <person name="Puccia R."/>
            <person name="San-Blas G."/>
            <person name="Soares C.M."/>
            <person name="Birren B.W."/>
            <person name="Cuomo C.A."/>
        </authorList>
    </citation>
    <scope>NUCLEOTIDE SEQUENCE [LARGE SCALE GENOMIC DNA]</scope>
    <source>
        <strain evidence="3">ATCC MYA-826 / Pb01</strain>
    </source>
</reference>
<gene>
    <name evidence="2" type="ORF">PAAG_11069</name>
</gene>
<sequence>MELYNEYAPNSLRLLDRPASSRNGSVSHMQILRLRQMGTQGDVLADGRTDAVHVLQRGAADSASRQGWEMTPGAQLPELPGHVLEGLPSGLREGAAGEDRRGDVSEGGR</sequence>
<name>A0A0A2V3R4_PARBA</name>